<feature type="transmembrane region" description="Helical" evidence="2">
    <location>
        <begin position="210"/>
        <end position="233"/>
    </location>
</feature>
<keyword evidence="2" id="KW-0812">Transmembrane</keyword>
<dbReference type="HOGENOM" id="CLU_016402_0_0_1"/>
<dbReference type="Proteomes" id="UP000054248">
    <property type="component" value="Unassembled WGS sequence"/>
</dbReference>
<dbReference type="EMBL" id="KN822972">
    <property type="protein sequence ID" value="KIO30400.1"/>
    <property type="molecule type" value="Genomic_DNA"/>
</dbReference>
<evidence type="ECO:0000259" key="3">
    <source>
        <dbReference type="Pfam" id="PF20153"/>
    </source>
</evidence>
<reference evidence="5" key="2">
    <citation type="submission" date="2015-01" db="EMBL/GenBank/DDBJ databases">
        <title>Evolutionary Origins and Diversification of the Mycorrhizal Mutualists.</title>
        <authorList>
            <consortium name="DOE Joint Genome Institute"/>
            <consortium name="Mycorrhizal Genomics Consortium"/>
            <person name="Kohler A."/>
            <person name="Kuo A."/>
            <person name="Nagy L.G."/>
            <person name="Floudas D."/>
            <person name="Copeland A."/>
            <person name="Barry K.W."/>
            <person name="Cichocki N."/>
            <person name="Veneault-Fourrey C."/>
            <person name="LaButti K."/>
            <person name="Lindquist E.A."/>
            <person name="Lipzen A."/>
            <person name="Lundell T."/>
            <person name="Morin E."/>
            <person name="Murat C."/>
            <person name="Riley R."/>
            <person name="Ohm R."/>
            <person name="Sun H."/>
            <person name="Tunlid A."/>
            <person name="Henrissat B."/>
            <person name="Grigoriev I.V."/>
            <person name="Hibbett D.S."/>
            <person name="Martin F."/>
        </authorList>
    </citation>
    <scope>NUCLEOTIDE SEQUENCE [LARGE SCALE GENOMIC DNA]</scope>
    <source>
        <strain evidence="5">MUT 4182</strain>
    </source>
</reference>
<feature type="transmembrane region" description="Helical" evidence="2">
    <location>
        <begin position="254"/>
        <end position="272"/>
    </location>
</feature>
<keyword evidence="5" id="KW-1185">Reference proteome</keyword>
<gene>
    <name evidence="4" type="ORF">M407DRAFT_20468</name>
</gene>
<evidence type="ECO:0000256" key="2">
    <source>
        <dbReference type="SAM" id="Phobius"/>
    </source>
</evidence>
<feature type="transmembrane region" description="Helical" evidence="2">
    <location>
        <begin position="182"/>
        <end position="204"/>
    </location>
</feature>
<keyword evidence="2" id="KW-0472">Membrane</keyword>
<proteinExistence type="predicted"/>
<sequence>MTTTAQNFEKPITKLPDIPETCLEDGNKLSFYYDKLANETDEDLVNRLKTQLDSLLIFAGLFAGVNGGFLALTLPMMRADPSDDTNALLLQLVKGGNATINSEVDLPSASFHPPPAICRVNMLFAVSLASALMASFLAVLGQQWLVRYRKRSGAGVEVQRVEQLCRQLGAQRWHLELILDDVLPSLLQIGLAIFCVSFVIYLHILNGSMSFVIAAIVGATLTVVVGAAACATWDQMCPYQNSLSHLLCWVMGRMKPTVVASVWLLVFVKAYIDNVFRRGGDPEQGKHNQRNEDLETSHWKSAQEITSNGLERFLRKGETITDVRVTVLKRVLLTSGHPPALIHAAINVCAFSDKRGLQQLLSDAHLLHRLHRLYRIFDGSLAEVYPEERAMCFVTIQALALAIHHLALSVGTIEDLLDLKERPLATVPTVQPQAPLHISWRLPSGTMGMSGLPFEDGDLERCGHLQLLGVMFEDFVFYSTSVPWKSRWSFVVEKLGRFPSSLPLLRTLTYAIEAYALCHRWDSGKGEGGEYERLSQLFELAKITYASRNCGYSNSVPFLSDALQILALDTGGKGPSELHQVCMSIFGHAVNLLGPLQLEEVLEFDSLGTLWGTIERDVRNSLTSSQYRDQLLEHRSQCVHMVLSKIDSNLSMLFRRNNGISPFMTGGHVFDNEPTHGPHHRRSQADLARFRRGIDTLCRSLAETVHYVRGYYSAGGLRNPEVPRAALERFKRVLYNLPSGDLEPLIQDPEDQPDESEARFQNGGGFGAQDLQAECHEFEAWINACVAKDRRLNRDPELCWCPHKEE</sequence>
<evidence type="ECO:0000313" key="5">
    <source>
        <dbReference type="Proteomes" id="UP000054248"/>
    </source>
</evidence>
<keyword evidence="2" id="KW-1133">Transmembrane helix</keyword>
<dbReference type="InterPro" id="IPR045338">
    <property type="entry name" value="DUF6535"/>
</dbReference>
<feature type="region of interest" description="Disordered" evidence="1">
    <location>
        <begin position="742"/>
        <end position="763"/>
    </location>
</feature>
<dbReference type="OrthoDB" id="3219854at2759"/>
<evidence type="ECO:0000313" key="4">
    <source>
        <dbReference type="EMBL" id="KIO30400.1"/>
    </source>
</evidence>
<evidence type="ECO:0000256" key="1">
    <source>
        <dbReference type="SAM" id="MobiDB-lite"/>
    </source>
</evidence>
<feature type="domain" description="DUF6535" evidence="3">
    <location>
        <begin position="33"/>
        <end position="202"/>
    </location>
</feature>
<organism evidence="4 5">
    <name type="scientific">Tulasnella calospora MUT 4182</name>
    <dbReference type="NCBI Taxonomy" id="1051891"/>
    <lineage>
        <taxon>Eukaryota</taxon>
        <taxon>Fungi</taxon>
        <taxon>Dikarya</taxon>
        <taxon>Basidiomycota</taxon>
        <taxon>Agaricomycotina</taxon>
        <taxon>Agaricomycetes</taxon>
        <taxon>Cantharellales</taxon>
        <taxon>Tulasnellaceae</taxon>
        <taxon>Tulasnella</taxon>
    </lineage>
</organism>
<protein>
    <recommendedName>
        <fullName evidence="3">DUF6535 domain-containing protein</fullName>
    </recommendedName>
</protein>
<feature type="transmembrane region" description="Helical" evidence="2">
    <location>
        <begin position="122"/>
        <end position="141"/>
    </location>
</feature>
<reference evidence="4 5" key="1">
    <citation type="submission" date="2014-04" db="EMBL/GenBank/DDBJ databases">
        <authorList>
            <consortium name="DOE Joint Genome Institute"/>
            <person name="Kuo A."/>
            <person name="Girlanda M."/>
            <person name="Perotto S."/>
            <person name="Kohler A."/>
            <person name="Nagy L.G."/>
            <person name="Floudas D."/>
            <person name="Copeland A."/>
            <person name="Barry K.W."/>
            <person name="Cichocki N."/>
            <person name="Veneault-Fourrey C."/>
            <person name="LaButti K."/>
            <person name="Lindquist E.A."/>
            <person name="Lipzen A."/>
            <person name="Lundell T."/>
            <person name="Morin E."/>
            <person name="Murat C."/>
            <person name="Sun H."/>
            <person name="Tunlid A."/>
            <person name="Henrissat B."/>
            <person name="Grigoriev I.V."/>
            <person name="Hibbett D.S."/>
            <person name="Martin F."/>
            <person name="Nordberg H.P."/>
            <person name="Cantor M.N."/>
            <person name="Hua S.X."/>
        </authorList>
    </citation>
    <scope>NUCLEOTIDE SEQUENCE [LARGE SCALE GENOMIC DNA]</scope>
    <source>
        <strain evidence="4 5">MUT 4182</strain>
    </source>
</reference>
<dbReference type="Pfam" id="PF20153">
    <property type="entry name" value="DUF6535"/>
    <property type="match status" value="1"/>
</dbReference>
<accession>A0A0C3QFX8</accession>
<name>A0A0C3QFX8_9AGAM</name>
<dbReference type="AlphaFoldDB" id="A0A0C3QFX8"/>
<feature type="transmembrane region" description="Helical" evidence="2">
    <location>
        <begin position="55"/>
        <end position="74"/>
    </location>
</feature>